<name>A0A5S3PDV6_9FLAO</name>
<dbReference type="RefSeq" id="WP_138660011.1">
    <property type="nucleotide sequence ID" value="NZ_VATY01000006.1"/>
</dbReference>
<dbReference type="OrthoDB" id="651281at2"/>
<gene>
    <name evidence="2" type="ORF">FEE95_20995</name>
</gene>
<evidence type="ECO:0000259" key="1">
    <source>
        <dbReference type="Pfam" id="PF00149"/>
    </source>
</evidence>
<accession>A0A5S3PDV6</accession>
<organism evidence="2 3">
    <name type="scientific">Maribacter algarum</name>
    <name type="common">ex Zhang et al. 2020</name>
    <dbReference type="NCBI Taxonomy" id="2578118"/>
    <lineage>
        <taxon>Bacteria</taxon>
        <taxon>Pseudomonadati</taxon>
        <taxon>Bacteroidota</taxon>
        <taxon>Flavobacteriia</taxon>
        <taxon>Flavobacteriales</taxon>
        <taxon>Flavobacteriaceae</taxon>
        <taxon>Maribacter</taxon>
    </lineage>
</organism>
<dbReference type="Proteomes" id="UP000310314">
    <property type="component" value="Unassembled WGS sequence"/>
</dbReference>
<dbReference type="Pfam" id="PF00149">
    <property type="entry name" value="Metallophos"/>
    <property type="match status" value="1"/>
</dbReference>
<evidence type="ECO:0000313" key="3">
    <source>
        <dbReference type="Proteomes" id="UP000310314"/>
    </source>
</evidence>
<dbReference type="AlphaFoldDB" id="A0A5S3PDV6"/>
<dbReference type="InterPro" id="IPR004843">
    <property type="entry name" value="Calcineurin-like_PHP"/>
</dbReference>
<keyword evidence="3" id="KW-1185">Reference proteome</keyword>
<dbReference type="SUPFAM" id="SSF56300">
    <property type="entry name" value="Metallo-dependent phosphatases"/>
    <property type="match status" value="1"/>
</dbReference>
<reference evidence="2 3" key="1">
    <citation type="submission" date="2019-05" db="EMBL/GenBank/DDBJ databases">
        <authorList>
            <person name="Zhang J.-Y."/>
            <person name="Feg X."/>
            <person name="Du Z.-J."/>
        </authorList>
    </citation>
    <scope>NUCLEOTIDE SEQUENCE [LARGE SCALE GENOMIC DNA]</scope>
    <source>
        <strain evidence="2 3">RZ26</strain>
    </source>
</reference>
<dbReference type="InterPro" id="IPR051158">
    <property type="entry name" value="Metallophosphoesterase_sf"/>
</dbReference>
<sequence>MRIVHLSDIHLSENNFDEFHDNYRDALIDDLIEFNSPDKIDLIVITGDLVDRGGHSLMQMSEFTGFSSPYEVFEEVFIKPISAKLGLSNKNFLFVPGNHDIDENDILWVDEKSLKQNVNKDTIKDHLESNQFNFNSANSRIKPFKKFEEKFHKDTVNYDCTNNESIYIYHNDSDKKVGFILINDSWRCSTCRLEEKNLNNHYFGAKQFYWAIQKLQVLDDNLDLTVCLFHHSIDDFTEQEEVKKFLINKDVDMFLFGHHHSVKSEKIFNPVGSCYGFRGRAALNKPDEIESKFQPGYQIIDIDLLSNRIRQIHHRKYNIEAPQFVPDTISAPPKGIDNNLPFGGNGYEFPGKKSESNLIKGLNVDDFKRD</sequence>
<proteinExistence type="predicted"/>
<protein>
    <recommendedName>
        <fullName evidence="1">Calcineurin-like phosphoesterase domain-containing protein</fullName>
    </recommendedName>
</protein>
<comment type="caution">
    <text evidence="2">The sequence shown here is derived from an EMBL/GenBank/DDBJ whole genome shotgun (WGS) entry which is preliminary data.</text>
</comment>
<dbReference type="PANTHER" id="PTHR31302">
    <property type="entry name" value="TRANSMEMBRANE PROTEIN WITH METALLOPHOSPHOESTERASE DOMAIN-RELATED"/>
    <property type="match status" value="1"/>
</dbReference>
<dbReference type="PANTHER" id="PTHR31302:SF0">
    <property type="entry name" value="TRANSMEMBRANE PROTEIN WITH METALLOPHOSPHOESTERASE DOMAIN"/>
    <property type="match status" value="1"/>
</dbReference>
<evidence type="ECO:0000313" key="2">
    <source>
        <dbReference type="EMBL" id="TMM52168.1"/>
    </source>
</evidence>
<dbReference type="InterPro" id="IPR029052">
    <property type="entry name" value="Metallo-depent_PP-like"/>
</dbReference>
<dbReference type="GO" id="GO:0016787">
    <property type="term" value="F:hydrolase activity"/>
    <property type="evidence" value="ECO:0007669"/>
    <property type="project" value="InterPro"/>
</dbReference>
<dbReference type="EMBL" id="VATY01000006">
    <property type="protein sequence ID" value="TMM52168.1"/>
    <property type="molecule type" value="Genomic_DNA"/>
</dbReference>
<dbReference type="Gene3D" id="3.60.21.10">
    <property type="match status" value="1"/>
</dbReference>
<feature type="domain" description="Calcineurin-like phosphoesterase" evidence="1">
    <location>
        <begin position="1"/>
        <end position="261"/>
    </location>
</feature>